<keyword evidence="4" id="KW-0238">DNA-binding</keyword>
<dbReference type="PANTHER" id="PTHR12748">
    <property type="entry name" value="ORIGIN RECOGNITION COMPLEX SUBUNIT 3"/>
    <property type="match status" value="1"/>
</dbReference>
<dbReference type="AlphaFoldDB" id="A0ABD2YS53"/>
<dbReference type="Pfam" id="PF07034">
    <property type="entry name" value="ORC3_N"/>
    <property type="match status" value="1"/>
</dbReference>
<comment type="caution">
    <text evidence="9">The sequence shown here is derived from an EMBL/GenBank/DDBJ whole genome shotgun (WGS) entry which is preliminary data.</text>
</comment>
<dbReference type="GO" id="GO:0003677">
    <property type="term" value="F:DNA binding"/>
    <property type="evidence" value="ECO:0007669"/>
    <property type="project" value="UniProtKB-KW"/>
</dbReference>
<dbReference type="GO" id="GO:0005634">
    <property type="term" value="C:nucleus"/>
    <property type="evidence" value="ECO:0007669"/>
    <property type="project" value="UniProtKB-SubCell"/>
</dbReference>
<dbReference type="InterPro" id="IPR045667">
    <property type="entry name" value="ORC3_N"/>
</dbReference>
<evidence type="ECO:0000259" key="8">
    <source>
        <dbReference type="Pfam" id="PF18137"/>
    </source>
</evidence>
<evidence type="ECO:0000313" key="10">
    <source>
        <dbReference type="Proteomes" id="UP001630127"/>
    </source>
</evidence>
<dbReference type="InterPro" id="IPR040855">
    <property type="entry name" value="ORC_WH_C"/>
</dbReference>
<evidence type="ECO:0000256" key="5">
    <source>
        <dbReference type="ARBA" id="ARBA00023242"/>
    </source>
</evidence>
<dbReference type="GO" id="GO:0006260">
    <property type="term" value="P:DNA replication"/>
    <property type="evidence" value="ECO:0007669"/>
    <property type="project" value="UniProtKB-KW"/>
</dbReference>
<proteinExistence type="inferred from homology"/>
<name>A0ABD2YS53_9GENT</name>
<evidence type="ECO:0008006" key="11">
    <source>
        <dbReference type="Google" id="ProtNLM"/>
    </source>
</evidence>
<feature type="region of interest" description="Disordered" evidence="6">
    <location>
        <begin position="664"/>
        <end position="685"/>
    </location>
</feature>
<comment type="similarity">
    <text evidence="2">Belongs to the ORC3 family.</text>
</comment>
<dbReference type="EMBL" id="JBJUIK010000012">
    <property type="protein sequence ID" value="KAL3510216.1"/>
    <property type="molecule type" value="Genomic_DNA"/>
</dbReference>
<keyword evidence="3" id="KW-0235">DNA replication</keyword>
<evidence type="ECO:0000256" key="1">
    <source>
        <dbReference type="ARBA" id="ARBA00004123"/>
    </source>
</evidence>
<comment type="subcellular location">
    <subcellularLocation>
        <location evidence="1">Nucleus</location>
    </subcellularLocation>
</comment>
<dbReference type="Pfam" id="PF18137">
    <property type="entry name" value="WHD_ORC"/>
    <property type="match status" value="1"/>
</dbReference>
<organism evidence="9 10">
    <name type="scientific">Cinchona calisaya</name>
    <dbReference type="NCBI Taxonomy" id="153742"/>
    <lineage>
        <taxon>Eukaryota</taxon>
        <taxon>Viridiplantae</taxon>
        <taxon>Streptophyta</taxon>
        <taxon>Embryophyta</taxon>
        <taxon>Tracheophyta</taxon>
        <taxon>Spermatophyta</taxon>
        <taxon>Magnoliopsida</taxon>
        <taxon>eudicotyledons</taxon>
        <taxon>Gunneridae</taxon>
        <taxon>Pentapetalae</taxon>
        <taxon>asterids</taxon>
        <taxon>lamiids</taxon>
        <taxon>Gentianales</taxon>
        <taxon>Rubiaceae</taxon>
        <taxon>Cinchonoideae</taxon>
        <taxon>Cinchoneae</taxon>
        <taxon>Cinchona</taxon>
    </lineage>
</organism>
<feature type="domain" description="Origin recognition complex subunit 3 N-terminal" evidence="7">
    <location>
        <begin position="16"/>
        <end position="343"/>
    </location>
</feature>
<dbReference type="CDD" id="cd20704">
    <property type="entry name" value="Orc3"/>
    <property type="match status" value="2"/>
</dbReference>
<dbReference type="InterPro" id="IPR020795">
    <property type="entry name" value="ORC3"/>
</dbReference>
<reference evidence="9 10" key="1">
    <citation type="submission" date="2024-11" db="EMBL/GenBank/DDBJ databases">
        <title>A near-complete genome assembly of Cinchona calisaya.</title>
        <authorList>
            <person name="Lian D.C."/>
            <person name="Zhao X.W."/>
            <person name="Wei L."/>
        </authorList>
    </citation>
    <scope>NUCLEOTIDE SEQUENCE [LARGE SCALE GENOMIC DNA]</scope>
    <source>
        <tissue evidence="9">Nenye</tissue>
    </source>
</reference>
<accession>A0ABD2YS53</accession>
<evidence type="ECO:0000256" key="2">
    <source>
        <dbReference type="ARBA" id="ARBA00010977"/>
    </source>
</evidence>
<evidence type="ECO:0000256" key="3">
    <source>
        <dbReference type="ARBA" id="ARBA00022705"/>
    </source>
</evidence>
<feature type="compositionally biased region" description="Basic residues" evidence="6">
    <location>
        <begin position="664"/>
        <end position="678"/>
    </location>
</feature>
<feature type="domain" description="Origin recognition complex subunit 3 winged helix C-terminal" evidence="8">
    <location>
        <begin position="597"/>
        <end position="724"/>
    </location>
</feature>
<dbReference type="Proteomes" id="UP001630127">
    <property type="component" value="Unassembled WGS sequence"/>
</dbReference>
<sequence>MATINPVVMDENSLQPFFVLHKGKQPPRKTFGKSKRRIDLSPKVPQKSNHGTEENLDCHEMCLQNFHFIWSKFEVIIKDFLRNINADVFEKIDCWICESFDAISSCKVSDPTQVTSSYPLLLPAIHHASSNQLFTGLVCTKNVEFVDDILTFKDLAQHLKSCGYHVGNLSSLDFSEKNGISGCLRNLLRQFLTVSIDAADISILASWYYEQDSYKNPIIVIIDGVERCCESVLSDFIMLLSEWAVKIPIIMIMGVTTTVDALRDILPSRTLQYLLPSQFVLESPTERMDTVLASVLIKHGTCFCLGHEVANFLRNYFLRQDGTLTSFIRALKMACVQHFILDPSGPANSGFQDKKYPHDLSYGAIALLQGRIIKQAFGLPSNLRNNQVEPDGDIGHDLSEMQKQCNLWSSLVMCIYEAGKYHKATLLDLYCEVLDPELYKSRTSGDQVELEIGSLTSNSHCLLGLHPCLDKCGSICQSIHGLRDLPAMELCQLLIKWGKLTEGISEVHEKIKELQSLVRSEDSVHLTKQPIDMSKRRTTRGNLNVEKDTTKLNEKAARLAACMVRKYVLPIECIPLHEVICFKNVDKLQSVLMGDPRTRIQIDLLESQKFLKCGCCRKSGSVSWPSLHDTSIMYCLAQEHGDLINLHDWFQSFKATIYQSSVRTKNRLKQSPSPKKRKSSGEPQKISEACIQARFCRAISELQITGLLRMPSKRRPDFVQRVAFGV</sequence>
<evidence type="ECO:0000313" key="9">
    <source>
        <dbReference type="EMBL" id="KAL3510216.1"/>
    </source>
</evidence>
<keyword evidence="10" id="KW-1185">Reference proteome</keyword>
<gene>
    <name evidence="9" type="ORF">ACH5RR_029617</name>
</gene>
<evidence type="ECO:0000259" key="7">
    <source>
        <dbReference type="Pfam" id="PF07034"/>
    </source>
</evidence>
<protein>
    <recommendedName>
        <fullName evidence="11">Origin of replication complex subunit 3</fullName>
    </recommendedName>
</protein>
<keyword evidence="5" id="KW-0539">Nucleus</keyword>
<evidence type="ECO:0000256" key="4">
    <source>
        <dbReference type="ARBA" id="ARBA00023125"/>
    </source>
</evidence>
<evidence type="ECO:0000256" key="6">
    <source>
        <dbReference type="SAM" id="MobiDB-lite"/>
    </source>
</evidence>
<dbReference type="PANTHER" id="PTHR12748:SF0">
    <property type="entry name" value="ORIGIN RECOGNITION COMPLEX SUBUNIT 3"/>
    <property type="match status" value="1"/>
</dbReference>